<feature type="compositionally biased region" description="Low complexity" evidence="1">
    <location>
        <begin position="125"/>
        <end position="134"/>
    </location>
</feature>
<dbReference type="InterPro" id="IPR019638">
    <property type="entry name" value="DUF2502"/>
</dbReference>
<dbReference type="OrthoDB" id="9180720at2"/>
<accession>A0A318P4Y6</accession>
<protein>
    <submittedName>
        <fullName evidence="3">DUF2502 domain-containing protein</fullName>
    </submittedName>
</protein>
<feature type="compositionally biased region" description="Gly residues" evidence="1">
    <location>
        <begin position="135"/>
        <end position="145"/>
    </location>
</feature>
<comment type="caution">
    <text evidence="3">The sequence shown here is derived from an EMBL/GenBank/DDBJ whole genome shotgun (WGS) entry which is preliminary data.</text>
</comment>
<sequence>MKKFLLLVCLPLLLPVAAQADVSIDINVPGVSVHLGDQDRRGYYWDGYDWRPPQWWHAHQGRGMGERNNHGMYWDGGRWQPKPPPGYEHRGPDRDGNPFRGERDNHDNGNRHDNGGRDNGRGNDQGRSNDQGRGNDNGRGNGHGNGEPYPPNGNGPRP</sequence>
<gene>
    <name evidence="3" type="ORF">CT690_00150</name>
</gene>
<feature type="chain" id="PRO_5041070234" evidence="2">
    <location>
        <begin position="21"/>
        <end position="158"/>
    </location>
</feature>
<feature type="signal peptide" evidence="2">
    <location>
        <begin position="1"/>
        <end position="20"/>
    </location>
</feature>
<reference evidence="3 4" key="1">
    <citation type="submission" date="2017-11" db="EMBL/GenBank/DDBJ databases">
        <title>Genome sequence of the oocydin A producing rhizobacterium Serratia plymuthica 4Rx5.</title>
        <authorList>
            <person name="Matilla M.A."/>
            <person name="Udaondo Z."/>
            <person name="Salmond G.P.C."/>
        </authorList>
    </citation>
    <scope>NUCLEOTIDE SEQUENCE [LARGE SCALE GENOMIC DNA]</scope>
    <source>
        <strain evidence="3 4">4Rx5</strain>
    </source>
</reference>
<dbReference type="Pfam" id="PF10697">
    <property type="entry name" value="DUF2502"/>
    <property type="match status" value="1"/>
</dbReference>
<keyword evidence="2" id="KW-0732">Signal</keyword>
<feature type="compositionally biased region" description="Pro residues" evidence="1">
    <location>
        <begin position="148"/>
        <end position="158"/>
    </location>
</feature>
<evidence type="ECO:0000313" key="4">
    <source>
        <dbReference type="Proteomes" id="UP000248196"/>
    </source>
</evidence>
<dbReference type="AlphaFoldDB" id="A0A318P4Y6"/>
<organism evidence="3 4">
    <name type="scientific">Serratia plymuthica</name>
    <dbReference type="NCBI Taxonomy" id="82996"/>
    <lineage>
        <taxon>Bacteria</taxon>
        <taxon>Pseudomonadati</taxon>
        <taxon>Pseudomonadota</taxon>
        <taxon>Gammaproteobacteria</taxon>
        <taxon>Enterobacterales</taxon>
        <taxon>Yersiniaceae</taxon>
        <taxon>Serratia</taxon>
    </lineage>
</organism>
<evidence type="ECO:0000256" key="1">
    <source>
        <dbReference type="SAM" id="MobiDB-lite"/>
    </source>
</evidence>
<dbReference type="Proteomes" id="UP000248196">
    <property type="component" value="Unassembled WGS sequence"/>
</dbReference>
<evidence type="ECO:0000313" key="3">
    <source>
        <dbReference type="EMBL" id="PYD39735.1"/>
    </source>
</evidence>
<feature type="compositionally biased region" description="Basic and acidic residues" evidence="1">
    <location>
        <begin position="87"/>
        <end position="121"/>
    </location>
</feature>
<name>A0A318P4Y6_SERPL</name>
<proteinExistence type="predicted"/>
<dbReference type="EMBL" id="PESE01000001">
    <property type="protein sequence ID" value="PYD39735.1"/>
    <property type="molecule type" value="Genomic_DNA"/>
</dbReference>
<evidence type="ECO:0000256" key="2">
    <source>
        <dbReference type="SAM" id="SignalP"/>
    </source>
</evidence>
<dbReference type="RefSeq" id="WP_004943607.1">
    <property type="nucleotide sequence ID" value="NZ_CP053398.1"/>
</dbReference>
<feature type="region of interest" description="Disordered" evidence="1">
    <location>
        <begin position="64"/>
        <end position="158"/>
    </location>
</feature>